<dbReference type="AlphaFoldDB" id="A0A7R9DYD0"/>
<reference evidence="1" key="1">
    <citation type="submission" date="2020-11" db="EMBL/GenBank/DDBJ databases">
        <authorList>
            <person name="Tran Van P."/>
        </authorList>
    </citation>
    <scope>NUCLEOTIDE SEQUENCE</scope>
</reference>
<organism evidence="1">
    <name type="scientific">Timema monikensis</name>
    <dbReference type="NCBI Taxonomy" id="170555"/>
    <lineage>
        <taxon>Eukaryota</taxon>
        <taxon>Metazoa</taxon>
        <taxon>Ecdysozoa</taxon>
        <taxon>Arthropoda</taxon>
        <taxon>Hexapoda</taxon>
        <taxon>Insecta</taxon>
        <taxon>Pterygota</taxon>
        <taxon>Neoptera</taxon>
        <taxon>Polyneoptera</taxon>
        <taxon>Phasmatodea</taxon>
        <taxon>Timematodea</taxon>
        <taxon>Timematoidea</taxon>
        <taxon>Timematidae</taxon>
        <taxon>Timema</taxon>
    </lineage>
</organism>
<proteinExistence type="predicted"/>
<name>A0A7R9DYD0_9NEOP</name>
<dbReference type="EMBL" id="OB792702">
    <property type="protein sequence ID" value="CAD7423694.1"/>
    <property type="molecule type" value="Genomic_DNA"/>
</dbReference>
<gene>
    <name evidence="1" type="ORF">TMSB3V08_LOCUS670</name>
</gene>
<evidence type="ECO:0000313" key="1">
    <source>
        <dbReference type="EMBL" id="CAD7423694.1"/>
    </source>
</evidence>
<sequence length="152" mass="16335">MPSLREQAWLACWVASGRVRWVQYGAITWRPVAHAGSCEGVLLREDVLPHFLPGREKRRALRGGHGPLRVFKTNLGSPGATEGSRGNLRVFKTNLGSPGATEGSRGNLRVIKTNLGSPGATEGSRGNLRVIKTNLGSPGVTEGSRGNPRVFR</sequence>
<protein>
    <submittedName>
        <fullName evidence="1">Uncharacterized protein</fullName>
    </submittedName>
</protein>
<accession>A0A7R9DYD0</accession>